<dbReference type="GO" id="GO:0005615">
    <property type="term" value="C:extracellular space"/>
    <property type="evidence" value="ECO:0007669"/>
    <property type="project" value="InterPro"/>
</dbReference>
<protein>
    <recommendedName>
        <fullName evidence="8">CD109 molecule</fullName>
    </recommendedName>
</protein>
<keyword evidence="1" id="KW-0732">Signal</keyword>
<dbReference type="HOGENOM" id="CLU_423108_0_0_1"/>
<evidence type="ECO:0000259" key="5">
    <source>
        <dbReference type="SMART" id="SM01359"/>
    </source>
</evidence>
<dbReference type="InterPro" id="IPR001599">
    <property type="entry name" value="Macroglobln_a2"/>
</dbReference>
<dbReference type="Gene3D" id="6.20.50.160">
    <property type="match status" value="1"/>
</dbReference>
<dbReference type="AlphaFoldDB" id="S4RK79"/>
<evidence type="ECO:0000256" key="4">
    <source>
        <dbReference type="SAM" id="Phobius"/>
    </source>
</evidence>
<dbReference type="SMART" id="SM01419">
    <property type="entry name" value="Thiol-ester_cl"/>
    <property type="match status" value="1"/>
</dbReference>
<proteinExistence type="predicted"/>
<keyword evidence="3" id="KW-1015">Disulfide bond</keyword>
<evidence type="ECO:0000313" key="7">
    <source>
        <dbReference type="Ensembl" id="ENSPMAP00000005612.1"/>
    </source>
</evidence>
<name>S4RK79_PETMA</name>
<dbReference type="PANTHER" id="PTHR11412">
    <property type="entry name" value="MACROGLOBULIN / COMPLEMENT"/>
    <property type="match status" value="1"/>
</dbReference>
<keyword evidence="4" id="KW-0812">Transmembrane</keyword>
<sequence>GSPVTFTVQTTDSSISEVSYQVAAMGHVLEAGVARLPQFTLTPSDAWGPATYVIAYYGTDDGDIIHDGVELVVQEFVNMVEVKWSAQSAVPGEYVNLEVTATDPESFVGVVAIQNYYYWRGMNMISDILGMSVHSFASESTASRYRQGPSDLDPNSTLTQISLSKRQICLRDKYMKETLLMYFVVYFLHNYTVCIILILTPSDSKKANKDHSRKLENDRLRKSNGGLPEAWVWQPGVKGPNKKTTFTAVVPKVNSRWMGIAFSVSKTSGVTYAYTRTQQFEVSSPLHVDINVPNVAILDEEFIVEVKVFNKQPKIIEVLATLHASETHFKVLYQTEGKSPYKRYLNVPNKESGTVSFPVSLLVAGEFCFTVVVSYNNINYTVVGCTLGKHSGFPQSYSESAILKLSSDEVTKTFTFNFPSNVVKGSSSASFYIYGDIIGPSLTGLDQLLQMPYGCGEQNMINFAPGIYIRRYMEVTLQITPEIIERSLTYMTSGYQQELHYRRDDGSFSAFGNSDQQGSTWLTAFVLRTLLQAQRYITVDEHVISDARNFLLNNLLPTGQFEERGYVIHKELQGGSASHISLTAYTLLAFLEDATVQTDVLPISSAVHFLEANVSGSGLTASLPLALTTYALSLANSSLASTALDLLN</sequence>
<evidence type="ECO:0000256" key="2">
    <source>
        <dbReference type="ARBA" id="ARBA00022966"/>
    </source>
</evidence>
<dbReference type="SMART" id="SM01360">
    <property type="entry name" value="A2M"/>
    <property type="match status" value="1"/>
</dbReference>
<feature type="domain" description="Alpha-2-macroglobulin" evidence="6">
    <location>
        <begin position="230"/>
        <end position="322"/>
    </location>
</feature>
<evidence type="ECO:0008006" key="8">
    <source>
        <dbReference type="Google" id="ProtNLM"/>
    </source>
</evidence>
<dbReference type="InterPro" id="IPR047565">
    <property type="entry name" value="Alpha-macroglob_thiol-ester_cl"/>
</dbReference>
<feature type="domain" description="Alpha-2-macroglobulin bait region" evidence="5">
    <location>
        <begin position="1"/>
        <end position="116"/>
    </location>
</feature>
<reference evidence="7" key="2">
    <citation type="submission" date="2025-09" db="UniProtKB">
        <authorList>
            <consortium name="Ensembl"/>
        </authorList>
    </citation>
    <scope>IDENTIFICATION</scope>
</reference>
<keyword evidence="2" id="KW-0882">Thioester bond</keyword>
<dbReference type="Pfam" id="PF07678">
    <property type="entry name" value="TED_complement"/>
    <property type="match status" value="1"/>
</dbReference>
<feature type="transmembrane region" description="Helical" evidence="4">
    <location>
        <begin position="179"/>
        <end position="199"/>
    </location>
</feature>
<keyword evidence="4" id="KW-0472">Membrane</keyword>
<evidence type="ECO:0000259" key="6">
    <source>
        <dbReference type="SMART" id="SM01360"/>
    </source>
</evidence>
<dbReference type="SUPFAM" id="SSF48239">
    <property type="entry name" value="Terpenoid cyclases/Protein prenyltransferases"/>
    <property type="match status" value="1"/>
</dbReference>
<dbReference type="InterPro" id="IPR011625">
    <property type="entry name" value="A2M_N_BRD"/>
</dbReference>
<dbReference type="Gene3D" id="2.60.120.1540">
    <property type="match status" value="1"/>
</dbReference>
<dbReference type="Gene3D" id="2.60.40.1930">
    <property type="match status" value="1"/>
</dbReference>
<dbReference type="Ensembl" id="ENSPMAT00000005633.1">
    <property type="protein sequence ID" value="ENSPMAP00000005612.1"/>
    <property type="gene ID" value="ENSPMAG00000005103.1"/>
</dbReference>
<keyword evidence="4" id="KW-1133">Transmembrane helix</keyword>
<dbReference type="PROSITE" id="PS00477">
    <property type="entry name" value="ALPHA_2_MACROGLOBULIN"/>
    <property type="match status" value="1"/>
</dbReference>
<dbReference type="GeneTree" id="ENSGT00940000155926"/>
<organism evidence="7">
    <name type="scientific">Petromyzon marinus</name>
    <name type="common">Sea lamprey</name>
    <dbReference type="NCBI Taxonomy" id="7757"/>
    <lineage>
        <taxon>Eukaryota</taxon>
        <taxon>Metazoa</taxon>
        <taxon>Chordata</taxon>
        <taxon>Craniata</taxon>
        <taxon>Vertebrata</taxon>
        <taxon>Cyclostomata</taxon>
        <taxon>Hyperoartia</taxon>
        <taxon>Petromyzontiformes</taxon>
        <taxon>Petromyzontidae</taxon>
        <taxon>Petromyzon</taxon>
    </lineage>
</organism>
<evidence type="ECO:0000256" key="1">
    <source>
        <dbReference type="ARBA" id="ARBA00022729"/>
    </source>
</evidence>
<reference evidence="7" key="1">
    <citation type="submission" date="2025-08" db="UniProtKB">
        <authorList>
            <consortium name="Ensembl"/>
        </authorList>
    </citation>
    <scope>IDENTIFICATION</scope>
</reference>
<dbReference type="InterPro" id="IPR013783">
    <property type="entry name" value="Ig-like_fold"/>
</dbReference>
<dbReference type="InterPro" id="IPR011626">
    <property type="entry name" value="Alpha-macroglobulin_TED"/>
</dbReference>
<dbReference type="InterPro" id="IPR019742">
    <property type="entry name" value="MacrogloblnA2_CS"/>
</dbReference>
<dbReference type="InterPro" id="IPR008930">
    <property type="entry name" value="Terpenoid_cyclase/PrenylTrfase"/>
</dbReference>
<dbReference type="Gene3D" id="2.60.40.10">
    <property type="entry name" value="Immunoglobulins"/>
    <property type="match status" value="1"/>
</dbReference>
<dbReference type="Pfam" id="PF07703">
    <property type="entry name" value="A2M_BRD"/>
    <property type="match status" value="1"/>
</dbReference>
<dbReference type="SMART" id="SM01359">
    <property type="entry name" value="A2M_N_2"/>
    <property type="match status" value="1"/>
</dbReference>
<dbReference type="Gene3D" id="1.50.10.20">
    <property type="match status" value="1"/>
</dbReference>
<dbReference type="InterPro" id="IPR050473">
    <property type="entry name" value="A2M/Complement_sys"/>
</dbReference>
<dbReference type="GO" id="GO:0004866">
    <property type="term" value="F:endopeptidase inhibitor activity"/>
    <property type="evidence" value="ECO:0007669"/>
    <property type="project" value="InterPro"/>
</dbReference>
<dbReference type="Pfam" id="PF00207">
    <property type="entry name" value="A2M"/>
    <property type="match status" value="1"/>
</dbReference>
<evidence type="ECO:0000256" key="3">
    <source>
        <dbReference type="ARBA" id="ARBA00023157"/>
    </source>
</evidence>
<accession>S4RK79</accession>
<dbReference type="PANTHER" id="PTHR11412:SF136">
    <property type="entry name" value="CD109 ANTIGEN"/>
    <property type="match status" value="1"/>
</dbReference>